<dbReference type="InterPro" id="IPR007172">
    <property type="entry name" value="DUF374"/>
</dbReference>
<evidence type="ECO:0000313" key="3">
    <source>
        <dbReference type="Proteomes" id="UP000631694"/>
    </source>
</evidence>
<reference evidence="2" key="1">
    <citation type="submission" date="2020-12" db="EMBL/GenBank/DDBJ databases">
        <title>Methylobrevis albus sp. nov., isolated from fresh water lack sediment.</title>
        <authorList>
            <person name="Zou Q."/>
        </authorList>
    </citation>
    <scope>NUCLEOTIDE SEQUENCE</scope>
    <source>
        <strain evidence="2">L22</strain>
    </source>
</reference>
<dbReference type="CDD" id="cd07983">
    <property type="entry name" value="LPLAT_DUF374-like"/>
    <property type="match status" value="1"/>
</dbReference>
<keyword evidence="2" id="KW-0808">Transferase</keyword>
<keyword evidence="3" id="KW-1185">Reference proteome</keyword>
<evidence type="ECO:0000259" key="1">
    <source>
        <dbReference type="Pfam" id="PF04028"/>
    </source>
</evidence>
<feature type="domain" description="DUF374" evidence="1">
    <location>
        <begin position="61"/>
        <end position="135"/>
    </location>
</feature>
<dbReference type="GO" id="GO:0016746">
    <property type="term" value="F:acyltransferase activity"/>
    <property type="evidence" value="ECO:0007669"/>
    <property type="project" value="UniProtKB-KW"/>
</dbReference>
<dbReference type="Proteomes" id="UP000631694">
    <property type="component" value="Unassembled WGS sequence"/>
</dbReference>
<dbReference type="EMBL" id="JADZLT010000040">
    <property type="protein sequence ID" value="MBH0236962.1"/>
    <property type="molecule type" value="Genomic_DNA"/>
</dbReference>
<comment type="caution">
    <text evidence="2">The sequence shown here is derived from an EMBL/GenBank/DDBJ whole genome shotgun (WGS) entry which is preliminary data.</text>
</comment>
<evidence type="ECO:0000313" key="2">
    <source>
        <dbReference type="EMBL" id="MBH0236962.1"/>
    </source>
</evidence>
<name>A0A931MXE5_9HYPH</name>
<organism evidence="2 3">
    <name type="scientific">Methylobrevis albus</name>
    <dbReference type="NCBI Taxonomy" id="2793297"/>
    <lineage>
        <taxon>Bacteria</taxon>
        <taxon>Pseudomonadati</taxon>
        <taxon>Pseudomonadota</taxon>
        <taxon>Alphaproteobacteria</taxon>
        <taxon>Hyphomicrobiales</taxon>
        <taxon>Pleomorphomonadaceae</taxon>
        <taxon>Methylobrevis</taxon>
    </lineage>
</organism>
<gene>
    <name evidence="2" type="ORF">I5731_03920</name>
</gene>
<proteinExistence type="predicted"/>
<accession>A0A931MXE5</accession>
<dbReference type="Pfam" id="PF04028">
    <property type="entry name" value="DUF374"/>
    <property type="match status" value="1"/>
</dbReference>
<sequence>MRSPTVQRVLGRTLAGYLKLVHRTSRIVHQDPLIRDFAVPNKPVIVALWHGQHLMVPLVRPPEMPFAVLLARHADAEVNAIAISRLGLGTVRASGAHRSKDVRRKGGAAGFLEMLSALGEGISMALTADVPRGPAKQAGRGIILLAQHSGRPILPLAYASSRRLDVSSWDSASVNLPFSRAAIVCGEPILVPKDSSDMAIEALRRRLTASLDAATAKAYAIVDGTTQAN</sequence>
<protein>
    <submittedName>
        <fullName evidence="2">Lysophospholipid acyltransferase family protein</fullName>
    </submittedName>
</protein>
<dbReference type="AlphaFoldDB" id="A0A931MXE5"/>
<keyword evidence="2" id="KW-0012">Acyltransferase</keyword>